<gene>
    <name evidence="2" type="ORF">D2118_10990</name>
</gene>
<feature type="compositionally biased region" description="Polar residues" evidence="1">
    <location>
        <begin position="7"/>
        <end position="17"/>
    </location>
</feature>
<name>A0A5X3P2R0_SALET</name>
<proteinExistence type="predicted"/>
<feature type="region of interest" description="Disordered" evidence="1">
    <location>
        <begin position="1"/>
        <end position="23"/>
    </location>
</feature>
<organism evidence="2">
    <name type="scientific">Salmonella enterica subsp. enterica serovar Weslaco</name>
    <dbReference type="NCBI Taxonomy" id="1243597"/>
    <lineage>
        <taxon>Bacteria</taxon>
        <taxon>Pseudomonadati</taxon>
        <taxon>Pseudomonadota</taxon>
        <taxon>Gammaproteobacteria</taxon>
        <taxon>Enterobacterales</taxon>
        <taxon>Enterobacteriaceae</taxon>
        <taxon>Salmonella</taxon>
    </lineage>
</organism>
<accession>A0A5X3P2R0</accession>
<evidence type="ECO:0000256" key="1">
    <source>
        <dbReference type="SAM" id="MobiDB-lite"/>
    </source>
</evidence>
<protein>
    <submittedName>
        <fullName evidence="2">Uncharacterized protein</fullName>
    </submittedName>
</protein>
<reference evidence="2" key="1">
    <citation type="submission" date="2018-10" db="EMBL/GenBank/DDBJ databases">
        <authorList>
            <consortium name="GenomeTrakr network: Whole genome sequencing for foodborne pathogen traceback"/>
        </authorList>
    </citation>
    <scope>NUCLEOTIDE SEQUENCE</scope>
    <source>
        <strain evidence="2">FDA00013435</strain>
    </source>
</reference>
<evidence type="ECO:0000313" key="2">
    <source>
        <dbReference type="EMBL" id="EBZ6052008.1"/>
    </source>
</evidence>
<dbReference type="EMBL" id="AAHRRA010000008">
    <property type="protein sequence ID" value="EBZ6052008.1"/>
    <property type="molecule type" value="Genomic_DNA"/>
</dbReference>
<sequence>MKIPTGNFGNVTPQAQPTRVDVPNAGSVGAAVKGLADDIGQQADAIIRARAGEGLLDYQIKIKDINESIRQGVDDGTIKADQIDSVYKTAISKLEKPDFGGLDLAEMEVAQRGVKRYEADGYATAQGLYRTALKIEAKDQVDTQLDQLGKLTNYPDADIEKINSMSAALDTQGRLAYGTQWGKIRQSWIDKNWFNQAQQRLMSSRNDGSALSAFNNELTGKKGFYVDKLDPEKRNALLNQSMGYQARIEARAIAAQNHADMLALRRENSAIHASSTMQMRIANSEIPTDQDWNNYLTSVSGTSQDGTEAVLRSAMLETQRLYSLPPEKAQAEVDSLALSLKKNGGSEIQYKVLNTVQSNIDHRRTQLQKNPQAVFAMDSGTPLEPLNPQSALQQPGEWGAGLKQRQANSDAITQKYGATAGKNLLTTEELNNTKVAYEKMSPDQRIQFWRNTQASSSSAITSRLAREIGGDALQVSAVASLANNPAGYKTALAVENGSRLLNPIDGVPKVRLPADFDQNIATKIKSIYPGFSPAQVQRLIPVVRDYHIGSGRSADTTPKAEDLYAVIGKPVNVYGSYVIAPAGTDENTFIDALKIGVNRLGDSAQDVKNGLSQGVYGFVPDSEGNQVLINAATQRRVVGKDGHPVVIEVDK</sequence>
<comment type="caution">
    <text evidence="2">The sequence shown here is derived from an EMBL/GenBank/DDBJ whole genome shotgun (WGS) entry which is preliminary data.</text>
</comment>
<dbReference type="AlphaFoldDB" id="A0A5X3P2R0"/>